<reference evidence="1 2" key="1">
    <citation type="submission" date="2016-02" db="EMBL/GenBank/DDBJ databases">
        <title>Complete genome sequence of Pseudomonas azotoformans S4.</title>
        <authorList>
            <person name="Fang Y."/>
            <person name="Wu L."/>
            <person name="Feng G."/>
        </authorList>
    </citation>
    <scope>NUCLEOTIDE SEQUENCE [LARGE SCALE GENOMIC DNA]</scope>
    <source>
        <strain evidence="1 2">S4</strain>
    </source>
</reference>
<sequence length="161" mass="17495">MNTPRPSPYTNDASSELLRNLDKPRFTEEQLATFNKQALEIVNQQQTYLNAHPAIAIYRIATQGSQTRDGGVIKQATFPVELKLTDGSHVRAAQKGDYVVYPDGTQSQVVTTAGKANSNIALVGSRLSNGDLIINTPQDSTLLIAREGVPLAQDFLPTTAR</sequence>
<dbReference type="RefSeq" id="WP_061435624.1">
    <property type="nucleotide sequence ID" value="NZ_CP014546.1"/>
</dbReference>
<dbReference type="EMBL" id="CP014546">
    <property type="protein sequence ID" value="AMN79405.1"/>
    <property type="molecule type" value="Genomic_DNA"/>
</dbReference>
<evidence type="ECO:0000313" key="1">
    <source>
        <dbReference type="EMBL" id="AMN79405.1"/>
    </source>
</evidence>
<gene>
    <name evidence="1" type="ORF">AYR47_14195</name>
</gene>
<protein>
    <recommendedName>
        <fullName evidence="3">PAAR domain-containing protein</fullName>
    </recommendedName>
</protein>
<dbReference type="Proteomes" id="UP000070516">
    <property type="component" value="Chromosome"/>
</dbReference>
<organism evidence="1 2">
    <name type="scientific">Pseudomonas azotoformans</name>
    <dbReference type="NCBI Taxonomy" id="47878"/>
    <lineage>
        <taxon>Bacteria</taxon>
        <taxon>Pseudomonadati</taxon>
        <taxon>Pseudomonadota</taxon>
        <taxon>Gammaproteobacteria</taxon>
        <taxon>Pseudomonadales</taxon>
        <taxon>Pseudomonadaceae</taxon>
        <taxon>Pseudomonas</taxon>
    </lineage>
</organism>
<proteinExistence type="predicted"/>
<name>A0A127HY14_PSEAZ</name>
<accession>A0A127HY14</accession>
<evidence type="ECO:0008006" key="3">
    <source>
        <dbReference type="Google" id="ProtNLM"/>
    </source>
</evidence>
<evidence type="ECO:0000313" key="2">
    <source>
        <dbReference type="Proteomes" id="UP000070516"/>
    </source>
</evidence>
<dbReference type="AlphaFoldDB" id="A0A127HY14"/>
<dbReference type="KEGG" id="pazo:AYR47_14195"/>